<protein>
    <recommendedName>
        <fullName evidence="2">Response regulatory domain-containing protein</fullName>
    </recommendedName>
</protein>
<gene>
    <name evidence="3" type="ORF">AVDCRST_MAG20-1238</name>
</gene>
<keyword evidence="1" id="KW-0597">Phosphoprotein</keyword>
<accession>A0A6J4HS08</accession>
<dbReference type="PROSITE" id="PS50110">
    <property type="entry name" value="RESPONSE_REGULATORY"/>
    <property type="match status" value="1"/>
</dbReference>
<organism evidence="3">
    <name type="scientific">uncultured Acidimicrobiales bacterium</name>
    <dbReference type="NCBI Taxonomy" id="310071"/>
    <lineage>
        <taxon>Bacteria</taxon>
        <taxon>Bacillati</taxon>
        <taxon>Actinomycetota</taxon>
        <taxon>Acidimicrobiia</taxon>
        <taxon>Acidimicrobiales</taxon>
        <taxon>environmental samples</taxon>
    </lineage>
</organism>
<evidence type="ECO:0000259" key="2">
    <source>
        <dbReference type="PROSITE" id="PS50110"/>
    </source>
</evidence>
<dbReference type="AlphaFoldDB" id="A0A6J4HS08"/>
<dbReference type="SMART" id="SM00448">
    <property type="entry name" value="REC"/>
    <property type="match status" value="1"/>
</dbReference>
<name>A0A6J4HS08_9ACTN</name>
<reference evidence="3" key="1">
    <citation type="submission" date="2020-02" db="EMBL/GenBank/DDBJ databases">
        <authorList>
            <person name="Meier V. D."/>
        </authorList>
    </citation>
    <scope>NUCLEOTIDE SEQUENCE</scope>
    <source>
        <strain evidence="3">AVDCRST_MAG20</strain>
    </source>
</reference>
<feature type="modified residue" description="4-aspartylphosphate" evidence="1">
    <location>
        <position position="49"/>
    </location>
</feature>
<feature type="domain" description="Response regulatory" evidence="2">
    <location>
        <begin position="1"/>
        <end position="117"/>
    </location>
</feature>
<evidence type="ECO:0000256" key="1">
    <source>
        <dbReference type="PROSITE-ProRule" id="PRU00169"/>
    </source>
</evidence>
<dbReference type="Pfam" id="PF00072">
    <property type="entry name" value="Response_reg"/>
    <property type="match status" value="1"/>
</dbReference>
<dbReference type="InterPro" id="IPR011006">
    <property type="entry name" value="CheY-like_superfamily"/>
</dbReference>
<dbReference type="Gene3D" id="3.40.50.2300">
    <property type="match status" value="1"/>
</dbReference>
<evidence type="ECO:0000313" key="3">
    <source>
        <dbReference type="EMBL" id="CAA9231190.1"/>
    </source>
</evidence>
<dbReference type="SUPFAM" id="SSF52172">
    <property type="entry name" value="CheY-like"/>
    <property type="match status" value="1"/>
</dbReference>
<proteinExistence type="predicted"/>
<dbReference type="InterPro" id="IPR001789">
    <property type="entry name" value="Sig_transdc_resp-reg_receiver"/>
</dbReference>
<dbReference type="EMBL" id="CADCSY010000051">
    <property type="protein sequence ID" value="CAA9231190.1"/>
    <property type="molecule type" value="Genomic_DNA"/>
</dbReference>
<dbReference type="GO" id="GO:0000160">
    <property type="term" value="P:phosphorelay signal transduction system"/>
    <property type="evidence" value="ECO:0007669"/>
    <property type="project" value="InterPro"/>
</dbReference>
<sequence length="142" mass="14913">MLIASDSPAVVDDVESALGGPDTSVRVVGAGVDVLPAALQRLPDLVVLDQQIGNMGAIASCLNLRLEESADRIDHIPVLILLDRRADVFLAKRSAAEGWVMKPLDPIRLRKAAAALLAGGTYHDETGRPRQVAAASASRDVG</sequence>